<keyword evidence="7" id="KW-0460">Magnesium</keyword>
<dbReference type="RefSeq" id="XP_019056187.1">
    <property type="nucleotide sequence ID" value="XM_019200642.1"/>
</dbReference>
<feature type="compositionally biased region" description="Basic and acidic residues" evidence="12">
    <location>
        <begin position="17"/>
        <end position="26"/>
    </location>
</feature>
<keyword evidence="14" id="KW-1185">Reference proteome</keyword>
<dbReference type="OrthoDB" id="10264738at2759"/>
<accession>A0A1U8QC40</accession>
<evidence type="ECO:0000313" key="15">
    <source>
        <dbReference type="RefSeq" id="XP_019056187.1"/>
    </source>
</evidence>
<evidence type="ECO:0000313" key="14">
    <source>
        <dbReference type="Proteomes" id="UP000189703"/>
    </source>
</evidence>
<evidence type="ECO:0000256" key="6">
    <source>
        <dbReference type="ARBA" id="ARBA00022801"/>
    </source>
</evidence>
<dbReference type="Pfam" id="PF00481">
    <property type="entry name" value="PP2C"/>
    <property type="match status" value="1"/>
</dbReference>
<dbReference type="eggNOG" id="KOG0698">
    <property type="taxonomic scope" value="Eukaryota"/>
</dbReference>
<keyword evidence="8" id="KW-0904">Protein phosphatase</keyword>
<dbReference type="GO" id="GO:0046872">
    <property type="term" value="F:metal ion binding"/>
    <property type="evidence" value="ECO:0007669"/>
    <property type="project" value="UniProtKB-KW"/>
</dbReference>
<feature type="compositionally biased region" description="Basic and acidic residues" evidence="12">
    <location>
        <begin position="33"/>
        <end position="51"/>
    </location>
</feature>
<evidence type="ECO:0000259" key="13">
    <source>
        <dbReference type="PROSITE" id="PS51746"/>
    </source>
</evidence>
<dbReference type="GO" id="GO:0004722">
    <property type="term" value="F:protein serine/threonine phosphatase activity"/>
    <property type="evidence" value="ECO:0000318"/>
    <property type="project" value="GO_Central"/>
</dbReference>
<organism evidence="14 15">
    <name type="scientific">Nelumbo nucifera</name>
    <name type="common">Sacred lotus</name>
    <dbReference type="NCBI Taxonomy" id="4432"/>
    <lineage>
        <taxon>Eukaryota</taxon>
        <taxon>Viridiplantae</taxon>
        <taxon>Streptophyta</taxon>
        <taxon>Embryophyta</taxon>
        <taxon>Tracheophyta</taxon>
        <taxon>Spermatophyta</taxon>
        <taxon>Magnoliopsida</taxon>
        <taxon>Proteales</taxon>
        <taxon>Nelumbonaceae</taxon>
        <taxon>Nelumbo</taxon>
    </lineage>
</organism>
<dbReference type="EC" id="3.1.3.16" evidence="4"/>
<proteinExistence type="inferred from homology"/>
<dbReference type="SMART" id="SM00332">
    <property type="entry name" value="PP2Cc"/>
    <property type="match status" value="1"/>
</dbReference>
<evidence type="ECO:0000256" key="9">
    <source>
        <dbReference type="ARBA" id="ARBA00023211"/>
    </source>
</evidence>
<dbReference type="InterPro" id="IPR001932">
    <property type="entry name" value="PPM-type_phosphatase-like_dom"/>
</dbReference>
<dbReference type="InterPro" id="IPR036457">
    <property type="entry name" value="PPM-type-like_dom_sf"/>
</dbReference>
<evidence type="ECO:0000256" key="8">
    <source>
        <dbReference type="ARBA" id="ARBA00022912"/>
    </source>
</evidence>
<dbReference type="Gene3D" id="3.60.40.10">
    <property type="entry name" value="PPM-type phosphatase domain"/>
    <property type="match status" value="1"/>
</dbReference>
<feature type="region of interest" description="Disordered" evidence="12">
    <location>
        <begin position="1"/>
        <end position="59"/>
    </location>
</feature>
<dbReference type="Proteomes" id="UP000189703">
    <property type="component" value="Unplaced"/>
</dbReference>
<dbReference type="InterPro" id="IPR015655">
    <property type="entry name" value="PP2C"/>
</dbReference>
<dbReference type="InParanoid" id="A0A1U8QC40"/>
<dbReference type="SUPFAM" id="SSF81606">
    <property type="entry name" value="PP2C-like"/>
    <property type="match status" value="1"/>
</dbReference>
<evidence type="ECO:0000256" key="1">
    <source>
        <dbReference type="ARBA" id="ARBA00001936"/>
    </source>
</evidence>
<sequence>MAEMVVAVGYTEQQANPERKNREKVINDFSVIRTDEKETSNGTRKDKNNERKKAKRNPSGRCFTHGFHLVKGKMNHEMEDYVVAETRRMKGAELGLYAIFDGHSGRAVPKYLESHLFDNILDEPGFLMDMKSAIRRAFGITDDEVLERVGGRRGGSTAVTAILINGEKLVVANVGDSRAVLCKKGVAKQLSVDHEPQKEKDAIESKGGFVSKKRGNVPRVDGQLAMSRAFGDGSLKEHITSEPDIIIETIGMDVEFIILASDGLWKEVICPSKCFLGNIIKINAFVQVISNQEAVDCIRDMNDSQEAAEQLIEEALSRNSRDDISCIVVSFL</sequence>
<dbReference type="GO" id="GO:1902531">
    <property type="term" value="P:regulation of intracellular signal transduction"/>
    <property type="evidence" value="ECO:0000318"/>
    <property type="project" value="GO_Central"/>
</dbReference>
<comment type="similarity">
    <text evidence="3">Belongs to the PP2C family.</text>
</comment>
<comment type="catalytic activity">
    <reaction evidence="10">
        <text>O-phospho-L-seryl-[protein] + H2O = L-seryl-[protein] + phosphate</text>
        <dbReference type="Rhea" id="RHEA:20629"/>
        <dbReference type="Rhea" id="RHEA-COMP:9863"/>
        <dbReference type="Rhea" id="RHEA-COMP:11604"/>
        <dbReference type="ChEBI" id="CHEBI:15377"/>
        <dbReference type="ChEBI" id="CHEBI:29999"/>
        <dbReference type="ChEBI" id="CHEBI:43474"/>
        <dbReference type="ChEBI" id="CHEBI:83421"/>
        <dbReference type="EC" id="3.1.3.16"/>
    </reaction>
</comment>
<evidence type="ECO:0000256" key="12">
    <source>
        <dbReference type="SAM" id="MobiDB-lite"/>
    </source>
</evidence>
<dbReference type="GeneID" id="104586455"/>
<comment type="catalytic activity">
    <reaction evidence="11">
        <text>O-phospho-L-threonyl-[protein] + H2O = L-threonyl-[protein] + phosphate</text>
        <dbReference type="Rhea" id="RHEA:47004"/>
        <dbReference type="Rhea" id="RHEA-COMP:11060"/>
        <dbReference type="Rhea" id="RHEA-COMP:11605"/>
        <dbReference type="ChEBI" id="CHEBI:15377"/>
        <dbReference type="ChEBI" id="CHEBI:30013"/>
        <dbReference type="ChEBI" id="CHEBI:43474"/>
        <dbReference type="ChEBI" id="CHEBI:61977"/>
        <dbReference type="EC" id="3.1.3.16"/>
    </reaction>
</comment>
<keyword evidence="6" id="KW-0378">Hydrolase</keyword>
<evidence type="ECO:0000256" key="2">
    <source>
        <dbReference type="ARBA" id="ARBA00001946"/>
    </source>
</evidence>
<feature type="domain" description="PPM-type phosphatase" evidence="13">
    <location>
        <begin position="64"/>
        <end position="331"/>
    </location>
</feature>
<dbReference type="FunCoup" id="A0A1U8QC40">
    <property type="interactions" value="68"/>
</dbReference>
<dbReference type="PANTHER" id="PTHR47992">
    <property type="entry name" value="PROTEIN PHOSPHATASE"/>
    <property type="match status" value="1"/>
</dbReference>
<evidence type="ECO:0000256" key="11">
    <source>
        <dbReference type="ARBA" id="ARBA00048336"/>
    </source>
</evidence>
<dbReference type="OMA" id="MSNDEVW"/>
<protein>
    <recommendedName>
        <fullName evidence="4">protein-serine/threonine phosphatase</fullName>
        <ecNumber evidence="4">3.1.3.16</ecNumber>
    </recommendedName>
</protein>
<dbReference type="AlphaFoldDB" id="A0A1U8QC40"/>
<keyword evidence="9" id="KW-0464">Manganese</keyword>
<reference evidence="15" key="1">
    <citation type="submission" date="2025-08" db="UniProtKB">
        <authorList>
            <consortium name="RefSeq"/>
        </authorList>
    </citation>
    <scope>IDENTIFICATION</scope>
</reference>
<dbReference type="PROSITE" id="PS51746">
    <property type="entry name" value="PPM_2"/>
    <property type="match status" value="1"/>
</dbReference>
<evidence type="ECO:0000256" key="10">
    <source>
        <dbReference type="ARBA" id="ARBA00047761"/>
    </source>
</evidence>
<dbReference type="FunFam" id="3.60.40.10:FF:000010">
    <property type="entry name" value="Probable protein phosphatase 2C 39"/>
    <property type="match status" value="1"/>
</dbReference>
<comment type="cofactor">
    <cofactor evidence="1">
        <name>Mn(2+)</name>
        <dbReference type="ChEBI" id="CHEBI:29035"/>
    </cofactor>
</comment>
<gene>
    <name evidence="15" type="primary">LOC104586455</name>
</gene>
<evidence type="ECO:0000256" key="5">
    <source>
        <dbReference type="ARBA" id="ARBA00022723"/>
    </source>
</evidence>
<dbReference type="CDD" id="cd00143">
    <property type="entry name" value="PP2Cc"/>
    <property type="match status" value="1"/>
</dbReference>
<name>A0A1U8QC40_NELNU</name>
<evidence type="ECO:0000256" key="4">
    <source>
        <dbReference type="ARBA" id="ARBA00013081"/>
    </source>
</evidence>
<comment type="cofactor">
    <cofactor evidence="2">
        <name>Mg(2+)</name>
        <dbReference type="ChEBI" id="CHEBI:18420"/>
    </cofactor>
</comment>
<evidence type="ECO:0000256" key="3">
    <source>
        <dbReference type="ARBA" id="ARBA00006702"/>
    </source>
</evidence>
<evidence type="ECO:0000256" key="7">
    <source>
        <dbReference type="ARBA" id="ARBA00022842"/>
    </source>
</evidence>
<keyword evidence="5" id="KW-0479">Metal-binding</keyword>
<dbReference type="KEGG" id="nnu:104586455"/>